<proteinExistence type="predicted"/>
<sequence>MSQKENRTCFDCSAKHPTWSSVTFGIYLCLDCSAIHRNMGVHISFVRSTQLDSWSWEQLRIMKVGGNGNAREYFSKFSTGNSDPKSRYSSKMALQYKERLSELAKEDARSYPSHVVLNASHENENTKKGESDDFFETNSTEISRSGSKIGLNTMTNQENKESEKFSLPLSGTPKTQTRKPKASRLGVKKATAGLSFDELEAKAKEEEELKKQKEMEAILEAQRLNEQKIAEAAKERQ</sequence>
<keyword evidence="6" id="KW-0175">Coiled coil</keyword>
<name>A0A075B1N8_ROZAC</name>
<dbReference type="InterPro" id="IPR037278">
    <property type="entry name" value="ARFGAP/RecO"/>
</dbReference>
<gene>
    <name evidence="9" type="ORF">O9G_006031</name>
    <name evidence="10" type="ORF">ROZALSC1DRAFT_28832</name>
</gene>
<dbReference type="HOGENOM" id="CLU_1173104_0_0_1"/>
<dbReference type="STRING" id="988480.A0A075B1N8"/>
<feature type="compositionally biased region" description="Basic and acidic residues" evidence="7">
    <location>
        <begin position="121"/>
        <end position="131"/>
    </location>
</feature>
<dbReference type="InterPro" id="IPR001164">
    <property type="entry name" value="ArfGAP_dom"/>
</dbReference>
<evidence type="ECO:0000313" key="11">
    <source>
        <dbReference type="Proteomes" id="UP000030755"/>
    </source>
</evidence>
<evidence type="ECO:0000256" key="4">
    <source>
        <dbReference type="ARBA" id="ARBA00022833"/>
    </source>
</evidence>
<dbReference type="PROSITE" id="PS50115">
    <property type="entry name" value="ARFGAP"/>
    <property type="match status" value="1"/>
</dbReference>
<keyword evidence="11" id="KW-1185">Reference proteome</keyword>
<dbReference type="EMBL" id="KE560607">
    <property type="protein sequence ID" value="EPZ36273.1"/>
    <property type="molecule type" value="Genomic_DNA"/>
</dbReference>
<keyword evidence="1" id="KW-0343">GTPase activation</keyword>
<protein>
    <submittedName>
        <fullName evidence="9">Arf GTPase activating protein domain-containing protein</fullName>
    </submittedName>
    <submittedName>
        <fullName evidence="10">ArfGap-domain-containing protein</fullName>
    </submittedName>
</protein>
<reference evidence="12" key="2">
    <citation type="journal article" date="2018" name="Nat. Microbiol.">
        <title>Leveraging single-cell genomics to expand the fungal tree of life.</title>
        <authorList>
            <person name="Ahrendt S.R."/>
            <person name="Quandt C.A."/>
            <person name="Ciobanu D."/>
            <person name="Clum A."/>
            <person name="Salamov A."/>
            <person name="Andreopoulos B."/>
            <person name="Cheng J.F."/>
            <person name="Woyke T."/>
            <person name="Pelin A."/>
            <person name="Henrissat B."/>
            <person name="Reynolds N.K."/>
            <person name="Benny G.L."/>
            <person name="Smith M.E."/>
            <person name="James T.Y."/>
            <person name="Grigoriev I.V."/>
        </authorList>
    </citation>
    <scope>NUCLEOTIDE SEQUENCE [LARGE SCALE GENOMIC DNA]</scope>
    <source>
        <strain evidence="12">CSF55</strain>
    </source>
</reference>
<evidence type="ECO:0000256" key="6">
    <source>
        <dbReference type="SAM" id="Coils"/>
    </source>
</evidence>
<reference evidence="9 11" key="1">
    <citation type="journal article" date="2013" name="Curr. Biol.">
        <title>Shared signatures of parasitism and phylogenomics unite Cryptomycota and microsporidia.</title>
        <authorList>
            <person name="James T.Y."/>
            <person name="Pelin A."/>
            <person name="Bonen L."/>
            <person name="Ahrendt S."/>
            <person name="Sain D."/>
            <person name="Corradi N."/>
            <person name="Stajich J.E."/>
        </authorList>
    </citation>
    <scope>NUCLEOTIDE SEQUENCE [LARGE SCALE GENOMIC DNA]</scope>
    <source>
        <strain evidence="9 11">CSF55</strain>
        <strain evidence="9 11">CSF55</strain>
    </source>
</reference>
<keyword evidence="2" id="KW-0479">Metal-binding</keyword>
<feature type="coiled-coil region" evidence="6">
    <location>
        <begin position="196"/>
        <end position="224"/>
    </location>
</feature>
<dbReference type="GO" id="GO:0005096">
    <property type="term" value="F:GTPase activator activity"/>
    <property type="evidence" value="ECO:0007669"/>
    <property type="project" value="UniProtKB-KW"/>
</dbReference>
<dbReference type="OMA" id="FFSSWEN"/>
<dbReference type="PANTHER" id="PTHR45686:SF4">
    <property type="entry name" value="ADP-RIBOSYLATION FACTOR GTPASE ACTIVATING PROTEIN 3, ISOFORM H"/>
    <property type="match status" value="1"/>
</dbReference>
<dbReference type="GO" id="GO:0008270">
    <property type="term" value="F:zinc ion binding"/>
    <property type="evidence" value="ECO:0007669"/>
    <property type="project" value="UniProtKB-KW"/>
</dbReference>
<reference evidence="10" key="3">
    <citation type="submission" date="2018-08" db="EMBL/GenBank/DDBJ databases">
        <title>Leveraging single-cell genomics to expand the Fungal Tree of Life.</title>
        <authorList>
            <consortium name="DOE Joint Genome Institute"/>
            <person name="Ahrendt S.R."/>
            <person name="Quandt C.A."/>
            <person name="Ciobanu D."/>
            <person name="Clum A."/>
            <person name="Salamov A."/>
            <person name="Andreopoulos B."/>
            <person name="Cheng J.-F."/>
            <person name="Woyke T."/>
            <person name="Pelin A."/>
            <person name="Henrissat B."/>
            <person name="Reynolds N."/>
            <person name="Benny G.L."/>
            <person name="Smith M.E."/>
            <person name="James T.Y."/>
            <person name="Grigoriev I.V."/>
        </authorList>
    </citation>
    <scope>NUCLEOTIDE SEQUENCE</scope>
    <source>
        <strain evidence="10">CSF55</strain>
    </source>
</reference>
<evidence type="ECO:0000259" key="8">
    <source>
        <dbReference type="PROSITE" id="PS50115"/>
    </source>
</evidence>
<dbReference type="CDD" id="cd08831">
    <property type="entry name" value="ArfGap_ArfGap2_3_like"/>
    <property type="match status" value="1"/>
</dbReference>
<feature type="compositionally biased region" description="Polar residues" evidence="7">
    <location>
        <begin position="136"/>
        <end position="157"/>
    </location>
</feature>
<dbReference type="AlphaFoldDB" id="A0A075B1N8"/>
<dbReference type="PRINTS" id="PR00405">
    <property type="entry name" value="REVINTRACTNG"/>
</dbReference>
<dbReference type="EMBL" id="ML005198">
    <property type="protein sequence ID" value="RKP19587.1"/>
    <property type="molecule type" value="Genomic_DNA"/>
</dbReference>
<evidence type="ECO:0000256" key="5">
    <source>
        <dbReference type="PROSITE-ProRule" id="PRU00288"/>
    </source>
</evidence>
<keyword evidence="3 5" id="KW-0863">Zinc-finger</keyword>
<dbReference type="SMART" id="SM00105">
    <property type="entry name" value="ArfGap"/>
    <property type="match status" value="1"/>
</dbReference>
<evidence type="ECO:0000313" key="12">
    <source>
        <dbReference type="Proteomes" id="UP000281549"/>
    </source>
</evidence>
<feature type="domain" description="Arf-GAP" evidence="8">
    <location>
        <begin position="1"/>
        <end position="110"/>
    </location>
</feature>
<feature type="non-terminal residue" evidence="9">
    <location>
        <position position="237"/>
    </location>
</feature>
<evidence type="ECO:0000313" key="9">
    <source>
        <dbReference type="EMBL" id="EPZ36273.1"/>
    </source>
</evidence>
<dbReference type="PANTHER" id="PTHR45686">
    <property type="entry name" value="ADP-RIBOSYLATION FACTOR GTPASE ACTIVATING PROTEIN 3, ISOFORM H-RELATED"/>
    <property type="match status" value="1"/>
</dbReference>
<feature type="region of interest" description="Disordered" evidence="7">
    <location>
        <begin position="117"/>
        <end position="186"/>
    </location>
</feature>
<evidence type="ECO:0000256" key="1">
    <source>
        <dbReference type="ARBA" id="ARBA00022468"/>
    </source>
</evidence>
<dbReference type="Pfam" id="PF01412">
    <property type="entry name" value="ArfGap"/>
    <property type="match status" value="1"/>
</dbReference>
<dbReference type="Gene3D" id="1.10.220.150">
    <property type="entry name" value="Arf GTPase activating protein"/>
    <property type="match status" value="1"/>
</dbReference>
<dbReference type="OrthoDB" id="983479at2759"/>
<evidence type="ECO:0000313" key="10">
    <source>
        <dbReference type="EMBL" id="RKP19587.1"/>
    </source>
</evidence>
<evidence type="ECO:0000256" key="3">
    <source>
        <dbReference type="ARBA" id="ARBA00022771"/>
    </source>
</evidence>
<dbReference type="GO" id="GO:0000139">
    <property type="term" value="C:Golgi membrane"/>
    <property type="evidence" value="ECO:0007669"/>
    <property type="project" value="GOC"/>
</dbReference>
<dbReference type="Proteomes" id="UP000281549">
    <property type="component" value="Unassembled WGS sequence"/>
</dbReference>
<dbReference type="Proteomes" id="UP000030755">
    <property type="component" value="Unassembled WGS sequence"/>
</dbReference>
<keyword evidence="4" id="KW-0862">Zinc</keyword>
<organism evidence="9 11">
    <name type="scientific">Rozella allomycis (strain CSF55)</name>
    <dbReference type="NCBI Taxonomy" id="988480"/>
    <lineage>
        <taxon>Eukaryota</taxon>
        <taxon>Fungi</taxon>
        <taxon>Fungi incertae sedis</taxon>
        <taxon>Cryptomycota</taxon>
        <taxon>Cryptomycota incertae sedis</taxon>
        <taxon>Rozella</taxon>
    </lineage>
</organism>
<dbReference type="SUPFAM" id="SSF57863">
    <property type="entry name" value="ArfGap/RecO-like zinc finger"/>
    <property type="match status" value="1"/>
</dbReference>
<accession>A0A075B1N8</accession>
<dbReference type="InterPro" id="IPR038508">
    <property type="entry name" value="ArfGAP_dom_sf"/>
</dbReference>
<evidence type="ECO:0000256" key="2">
    <source>
        <dbReference type="ARBA" id="ARBA00022723"/>
    </source>
</evidence>
<dbReference type="GO" id="GO:0048205">
    <property type="term" value="P:COPI coating of Golgi vesicle"/>
    <property type="evidence" value="ECO:0007669"/>
    <property type="project" value="TreeGrafter"/>
</dbReference>
<evidence type="ECO:0000256" key="7">
    <source>
        <dbReference type="SAM" id="MobiDB-lite"/>
    </source>
</evidence>